<dbReference type="EMBL" id="JAGQDE010000015">
    <property type="protein sequence ID" value="MBQ0960587.1"/>
    <property type="molecule type" value="Genomic_DNA"/>
</dbReference>
<dbReference type="Pfam" id="PF22522">
    <property type="entry name" value="DUF6998"/>
    <property type="match status" value="1"/>
</dbReference>
<organism evidence="2 3">
    <name type="scientific">Ideonella aquatica</name>
    <dbReference type="NCBI Taxonomy" id="2824119"/>
    <lineage>
        <taxon>Bacteria</taxon>
        <taxon>Pseudomonadati</taxon>
        <taxon>Pseudomonadota</taxon>
        <taxon>Betaproteobacteria</taxon>
        <taxon>Burkholderiales</taxon>
        <taxon>Sphaerotilaceae</taxon>
        <taxon>Ideonella</taxon>
    </lineage>
</organism>
<evidence type="ECO:0000313" key="2">
    <source>
        <dbReference type="EMBL" id="MBQ0960587.1"/>
    </source>
</evidence>
<accession>A0A940YL04</accession>
<dbReference type="InterPro" id="IPR054267">
    <property type="entry name" value="DUF6998"/>
</dbReference>
<dbReference type="RefSeq" id="WP_210803261.1">
    <property type="nucleotide sequence ID" value="NZ_JAGQDE010000015.1"/>
</dbReference>
<reference evidence="2" key="1">
    <citation type="submission" date="2021-04" db="EMBL/GenBank/DDBJ databases">
        <title>The genome sequence of Ideonella sp. 4Y11.</title>
        <authorList>
            <person name="Liu Y."/>
        </authorList>
    </citation>
    <scope>NUCLEOTIDE SEQUENCE</scope>
    <source>
        <strain evidence="2">4Y11</strain>
    </source>
</reference>
<feature type="domain" description="DUF6998" evidence="1">
    <location>
        <begin position="15"/>
        <end position="152"/>
    </location>
</feature>
<protein>
    <recommendedName>
        <fullName evidence="1">DUF6998 domain-containing protein</fullName>
    </recommendedName>
</protein>
<name>A0A940YL04_9BURK</name>
<gene>
    <name evidence="2" type="ORF">KAK06_16655</name>
</gene>
<comment type="caution">
    <text evidence="2">The sequence shown here is derived from an EMBL/GenBank/DDBJ whole genome shotgun (WGS) entry which is preliminary data.</text>
</comment>
<proteinExistence type="predicted"/>
<dbReference type="AlphaFoldDB" id="A0A940YL04"/>
<evidence type="ECO:0000313" key="3">
    <source>
        <dbReference type="Proteomes" id="UP000678374"/>
    </source>
</evidence>
<evidence type="ECO:0000259" key="1">
    <source>
        <dbReference type="Pfam" id="PF22522"/>
    </source>
</evidence>
<dbReference type="Proteomes" id="UP000678374">
    <property type="component" value="Unassembled WGS sequence"/>
</dbReference>
<keyword evidence="3" id="KW-1185">Reference proteome</keyword>
<sequence length="156" mass="17401">MSLSSDPITIPEAVKQLLGIVQRLHRAFPHKAFTLDGRLVGDLGEVLVEQMYDLTLLEGLQKHYDAKTPDGKHVQIKATMKANVTFPVDHTPDYYLAVKIHPDGRLEEIFNGPGSIVREQIKGRKATKTNLHSISIGALRKVQGEVKATEKISLRR</sequence>